<feature type="region of interest" description="Disordered" evidence="1">
    <location>
        <begin position="1"/>
        <end position="73"/>
    </location>
</feature>
<evidence type="ECO:0000256" key="1">
    <source>
        <dbReference type="SAM" id="MobiDB-lite"/>
    </source>
</evidence>
<dbReference type="OrthoDB" id="10252171at2759"/>
<dbReference type="EMBL" id="JAGPYM010000023">
    <property type="protein sequence ID" value="KAH6883515.1"/>
    <property type="molecule type" value="Genomic_DNA"/>
</dbReference>
<feature type="compositionally biased region" description="Basic and acidic residues" evidence="1">
    <location>
        <begin position="1"/>
        <end position="11"/>
    </location>
</feature>
<dbReference type="InterPro" id="IPR011009">
    <property type="entry name" value="Kinase-like_dom_sf"/>
</dbReference>
<dbReference type="AlphaFoldDB" id="A0A9P9AI83"/>
<organism evidence="2 3">
    <name type="scientific">Thelonectria olida</name>
    <dbReference type="NCBI Taxonomy" id="1576542"/>
    <lineage>
        <taxon>Eukaryota</taxon>
        <taxon>Fungi</taxon>
        <taxon>Dikarya</taxon>
        <taxon>Ascomycota</taxon>
        <taxon>Pezizomycotina</taxon>
        <taxon>Sordariomycetes</taxon>
        <taxon>Hypocreomycetidae</taxon>
        <taxon>Hypocreales</taxon>
        <taxon>Nectriaceae</taxon>
        <taxon>Thelonectria</taxon>
    </lineage>
</organism>
<name>A0A9P9AI83_9HYPO</name>
<feature type="compositionally biased region" description="Polar residues" evidence="1">
    <location>
        <begin position="46"/>
        <end position="59"/>
    </location>
</feature>
<feature type="compositionally biased region" description="Basic and acidic residues" evidence="1">
    <location>
        <begin position="33"/>
        <end position="45"/>
    </location>
</feature>
<protein>
    <recommendedName>
        <fullName evidence="4">Protein kinase domain-containing protein</fullName>
    </recommendedName>
</protein>
<evidence type="ECO:0000313" key="3">
    <source>
        <dbReference type="Proteomes" id="UP000777438"/>
    </source>
</evidence>
<reference evidence="2 3" key="1">
    <citation type="journal article" date="2021" name="Nat. Commun.">
        <title>Genetic determinants of endophytism in the Arabidopsis root mycobiome.</title>
        <authorList>
            <person name="Mesny F."/>
            <person name="Miyauchi S."/>
            <person name="Thiergart T."/>
            <person name="Pickel B."/>
            <person name="Atanasova L."/>
            <person name="Karlsson M."/>
            <person name="Huettel B."/>
            <person name="Barry K.W."/>
            <person name="Haridas S."/>
            <person name="Chen C."/>
            <person name="Bauer D."/>
            <person name="Andreopoulos W."/>
            <person name="Pangilinan J."/>
            <person name="LaButti K."/>
            <person name="Riley R."/>
            <person name="Lipzen A."/>
            <person name="Clum A."/>
            <person name="Drula E."/>
            <person name="Henrissat B."/>
            <person name="Kohler A."/>
            <person name="Grigoriev I.V."/>
            <person name="Martin F.M."/>
            <person name="Hacquard S."/>
        </authorList>
    </citation>
    <scope>NUCLEOTIDE SEQUENCE [LARGE SCALE GENOMIC DNA]</scope>
    <source>
        <strain evidence="2 3">MPI-CAGE-CH-0241</strain>
    </source>
</reference>
<evidence type="ECO:0008006" key="4">
    <source>
        <dbReference type="Google" id="ProtNLM"/>
    </source>
</evidence>
<accession>A0A9P9AI83</accession>
<proteinExistence type="predicted"/>
<gene>
    <name evidence="2" type="ORF">B0T10DRAFT_580503</name>
</gene>
<keyword evidence="3" id="KW-1185">Reference proteome</keyword>
<dbReference type="Proteomes" id="UP000777438">
    <property type="component" value="Unassembled WGS sequence"/>
</dbReference>
<comment type="caution">
    <text evidence="2">The sequence shown here is derived from an EMBL/GenBank/DDBJ whole genome shotgun (WGS) entry which is preliminary data.</text>
</comment>
<evidence type="ECO:0000313" key="2">
    <source>
        <dbReference type="EMBL" id="KAH6883515.1"/>
    </source>
</evidence>
<dbReference type="SUPFAM" id="SSF56112">
    <property type="entry name" value="Protein kinase-like (PK-like)"/>
    <property type="match status" value="1"/>
</dbReference>
<sequence length="127" mass="14381">MPSRAARDRIARPPAADTPELVVSNSSNQQNHENQRVPDLVRDSRLTTSFLPSGATQHTVCRVSHQSRHRRPAPINETWFRQQELGNGSFGCVWLEKCSSGPATGRLWAVKEMRKDPLDVRHRAFLN</sequence>